<evidence type="ECO:0000313" key="2">
    <source>
        <dbReference type="Proteomes" id="UP000635387"/>
    </source>
</evidence>
<name>A0ABQ3LYZ9_9PSEU</name>
<reference evidence="2" key="1">
    <citation type="journal article" date="2019" name="Int. J. Syst. Evol. Microbiol.">
        <title>The Global Catalogue of Microorganisms (GCM) 10K type strain sequencing project: providing services to taxonomists for standard genome sequencing and annotation.</title>
        <authorList>
            <consortium name="The Broad Institute Genomics Platform"/>
            <consortium name="The Broad Institute Genome Sequencing Center for Infectious Disease"/>
            <person name="Wu L."/>
            <person name="Ma J."/>
        </authorList>
    </citation>
    <scope>NUCLEOTIDE SEQUENCE [LARGE SCALE GENOMIC DNA]</scope>
    <source>
        <strain evidence="2">CGMCC 4.7683</strain>
    </source>
</reference>
<protein>
    <submittedName>
        <fullName evidence="1">Uncharacterized protein</fullName>
    </submittedName>
</protein>
<comment type="caution">
    <text evidence="1">The sequence shown here is derived from an EMBL/GenBank/DDBJ whole genome shotgun (WGS) entry which is preliminary data.</text>
</comment>
<keyword evidence="2" id="KW-1185">Reference proteome</keyword>
<evidence type="ECO:0000313" key="1">
    <source>
        <dbReference type="EMBL" id="GHH27877.1"/>
    </source>
</evidence>
<dbReference type="RefSeq" id="WP_229907979.1">
    <property type="nucleotide sequence ID" value="NZ_BNAY01000007.1"/>
</dbReference>
<sequence length="183" mass="20837">MPRDDWLAGQARNFTALRGRRVDRWTGVEMALWEDVAGSGPRFADPDIPCLQLYWLRACLDDGSEVEIDTYQDDDGFGLRGRSSDNSHDGGRWDGIYRWRSFPELPTGPIEHVAVFLDQHFLAEVHFRIGAWPLALVAGELEETHEGGLLFQRLDESVLAFTDLVALDRTPWNTARQIRHVGF</sequence>
<proteinExistence type="predicted"/>
<organism evidence="1 2">
    <name type="scientific">Amycolatopsis oliviviridis</name>
    <dbReference type="NCBI Taxonomy" id="1471590"/>
    <lineage>
        <taxon>Bacteria</taxon>
        <taxon>Bacillati</taxon>
        <taxon>Actinomycetota</taxon>
        <taxon>Actinomycetes</taxon>
        <taxon>Pseudonocardiales</taxon>
        <taxon>Pseudonocardiaceae</taxon>
        <taxon>Amycolatopsis</taxon>
    </lineage>
</organism>
<dbReference type="EMBL" id="BNAY01000007">
    <property type="protein sequence ID" value="GHH27877.1"/>
    <property type="molecule type" value="Genomic_DNA"/>
</dbReference>
<gene>
    <name evidence="1" type="ORF">GCM10017790_57830</name>
</gene>
<dbReference type="Proteomes" id="UP000635387">
    <property type="component" value="Unassembled WGS sequence"/>
</dbReference>
<accession>A0ABQ3LYZ9</accession>